<evidence type="ECO:0000256" key="1">
    <source>
        <dbReference type="SAM" id="Coils"/>
    </source>
</evidence>
<dbReference type="EMBL" id="KV454435">
    <property type="protein sequence ID" value="ODQ78430.1"/>
    <property type="molecule type" value="Genomic_DNA"/>
</dbReference>
<sequence length="743" mass="87692">MVSSEFRNSLHQKFLERQGKQSQRLRFEDKPEHVPFTRNEPPIRPFRSRSPPGIGQLAARLRNDKTILNKYATTSVFSQPKPLGTAVRPLNLSPIKRFRDYVPGSSSLSLRPTLTYKARVTPPLRRSHVPNQPLYRVAKPEQKPDSSLKASLFDKIFKSINPFSSISTESEAERFKYTAEKLYGVSTQSELSSQAEPPRYTQSYKHSLGSHRSDLPQSYLAVNANSIAEIHSLERERERIRAERRELEELTRALQQQYMDDLKQKEEELLRERRARNLTESELEAKLAHQKRENELREQRLKESLDEKLRAKEAEDEQRYAKLMETLEQKERQRQADERMRMERDVLWNEQQEKLEREIKRQAAESERKLQKLEEEAERRERKFKEIEETARREQKLMEIEEEAKRREQKLKQIDEAARREQKLKHIEEAKRREQRALSKKRYELRELMNEATANIKTNTSPRKVRISPRNTSSERASHADEYKLRYEQKKRSDKEWLKQEYEVQLAAYLPTTGYDFKRFKIKFERSHLKYQTDEIKRKQNDHHVRLLELVDSVSDSELERYFKEAATPQPGTAKGDPNNAVFGEINTKLYEAYQYLQDLLNRGTILLDDYTTLALIKEDLSLFKGVIAKWTVREELKVDACGLEIMALENASRREMLVQLMEKYIPEPPSRVTAKETDHFEQCLSALKNLLTMNDLQEQLIYLEELVRRLEKDNYSTNGDVDSELSSAMLLSPVQINLRDFS</sequence>
<feature type="region of interest" description="Disordered" evidence="2">
    <location>
        <begin position="460"/>
        <end position="480"/>
    </location>
</feature>
<dbReference type="STRING" id="984486.A0A1E3QLA4"/>
<evidence type="ECO:0000313" key="3">
    <source>
        <dbReference type="EMBL" id="ODQ78430.1"/>
    </source>
</evidence>
<dbReference type="Proteomes" id="UP000094336">
    <property type="component" value="Unassembled WGS sequence"/>
</dbReference>
<name>A0A1E3QLA4_9ASCO</name>
<feature type="coiled-coil region" evidence="1">
    <location>
        <begin position="223"/>
        <end position="451"/>
    </location>
</feature>
<dbReference type="GeneID" id="30147316"/>
<proteinExistence type="predicted"/>
<feature type="region of interest" description="Disordered" evidence="2">
    <location>
        <begin position="1"/>
        <end position="52"/>
    </location>
</feature>
<protein>
    <submittedName>
        <fullName evidence="3">Uncharacterized protein</fullName>
    </submittedName>
</protein>
<accession>A0A1E3QLA4</accession>
<feature type="compositionally biased region" description="Basic and acidic residues" evidence="2">
    <location>
        <begin position="13"/>
        <end position="35"/>
    </location>
</feature>
<organism evidence="3 4">
    <name type="scientific">Babjeviella inositovora NRRL Y-12698</name>
    <dbReference type="NCBI Taxonomy" id="984486"/>
    <lineage>
        <taxon>Eukaryota</taxon>
        <taxon>Fungi</taxon>
        <taxon>Dikarya</taxon>
        <taxon>Ascomycota</taxon>
        <taxon>Saccharomycotina</taxon>
        <taxon>Pichiomycetes</taxon>
        <taxon>Serinales incertae sedis</taxon>
        <taxon>Babjeviella</taxon>
    </lineage>
</organism>
<evidence type="ECO:0000256" key="2">
    <source>
        <dbReference type="SAM" id="MobiDB-lite"/>
    </source>
</evidence>
<gene>
    <name evidence="3" type="ORF">BABINDRAFT_162657</name>
</gene>
<reference evidence="4" key="1">
    <citation type="submission" date="2016-05" db="EMBL/GenBank/DDBJ databases">
        <title>Comparative genomics of biotechnologically important yeasts.</title>
        <authorList>
            <consortium name="DOE Joint Genome Institute"/>
            <person name="Riley R."/>
            <person name="Haridas S."/>
            <person name="Wolfe K.H."/>
            <person name="Lopes M.R."/>
            <person name="Hittinger C.T."/>
            <person name="Goker M."/>
            <person name="Salamov A."/>
            <person name="Wisecaver J."/>
            <person name="Long T.M."/>
            <person name="Aerts A.L."/>
            <person name="Barry K."/>
            <person name="Choi C."/>
            <person name="Clum A."/>
            <person name="Coughlan A.Y."/>
            <person name="Deshpande S."/>
            <person name="Douglass A.P."/>
            <person name="Hanson S.J."/>
            <person name="Klenk H.-P."/>
            <person name="Labutti K."/>
            <person name="Lapidus A."/>
            <person name="Lindquist E."/>
            <person name="Lipzen A."/>
            <person name="Meier-Kolthoff J.P."/>
            <person name="Ohm R.A."/>
            <person name="Otillar R.P."/>
            <person name="Pangilinan J."/>
            <person name="Peng Y."/>
            <person name="Rokas A."/>
            <person name="Rosa C.A."/>
            <person name="Scheuner C."/>
            <person name="Sibirny A.A."/>
            <person name="Slot J.C."/>
            <person name="Stielow J.B."/>
            <person name="Sun H."/>
            <person name="Kurtzman C.P."/>
            <person name="Blackwell M."/>
            <person name="Grigoriev I.V."/>
            <person name="Jeffries T.W."/>
        </authorList>
    </citation>
    <scope>NUCLEOTIDE SEQUENCE [LARGE SCALE GENOMIC DNA]</scope>
    <source>
        <strain evidence="4">NRRL Y-12698</strain>
    </source>
</reference>
<keyword evidence="4" id="KW-1185">Reference proteome</keyword>
<keyword evidence="1" id="KW-0175">Coiled coil</keyword>
<evidence type="ECO:0000313" key="4">
    <source>
        <dbReference type="Proteomes" id="UP000094336"/>
    </source>
</evidence>
<feature type="compositionally biased region" description="Polar residues" evidence="2">
    <location>
        <begin position="1"/>
        <end position="11"/>
    </location>
</feature>
<dbReference type="RefSeq" id="XP_018983758.1">
    <property type="nucleotide sequence ID" value="XM_019129463.1"/>
</dbReference>
<dbReference type="AlphaFoldDB" id="A0A1E3QLA4"/>